<name>A0ABX7JTI1_9PSED</name>
<proteinExistence type="predicted"/>
<protein>
    <submittedName>
        <fullName evidence="1">Uncharacterized protein</fullName>
    </submittedName>
</protein>
<accession>A0ABX7JTI1</accession>
<gene>
    <name evidence="1" type="ORF">JTY93_15455</name>
</gene>
<organism evidence="1 2">
    <name type="scientific">Pseudomonas hygromyciniae</name>
    <dbReference type="NCBI Taxonomy" id="2812000"/>
    <lineage>
        <taxon>Bacteria</taxon>
        <taxon>Pseudomonadati</taxon>
        <taxon>Pseudomonadota</taxon>
        <taxon>Gammaproteobacteria</taxon>
        <taxon>Pseudomonadales</taxon>
        <taxon>Pseudomonadaceae</taxon>
        <taxon>Pseudomonas</taxon>
    </lineage>
</organism>
<evidence type="ECO:0000313" key="1">
    <source>
        <dbReference type="EMBL" id="QSB37732.1"/>
    </source>
</evidence>
<keyword evidence="2" id="KW-1185">Reference proteome</keyword>
<reference evidence="1 2" key="1">
    <citation type="submission" date="2021-02" db="EMBL/GenBank/DDBJ databases">
        <title>Genomic and phenotypic characterization of Pseudomonas hygromyciniae, a novel bacterial species discovered from a commercially purchased antibiotic vial.</title>
        <authorList>
            <person name="Turner T.L."/>
            <person name="Mitra S.D."/>
            <person name="Kochan T.J."/>
            <person name="Pincus N.B."/>
            <person name="Lebrun-Corbin M."/>
            <person name="Cheung B."/>
            <person name="Gatesy S.W."/>
            <person name="Afzal T."/>
            <person name="Ozer E.A."/>
            <person name="Hauser A.R."/>
        </authorList>
    </citation>
    <scope>NUCLEOTIDE SEQUENCE [LARGE SCALE GENOMIC DNA]</scope>
    <source>
        <strain evidence="1 2">SDM007</strain>
    </source>
</reference>
<evidence type="ECO:0000313" key="2">
    <source>
        <dbReference type="Proteomes" id="UP000663249"/>
    </source>
</evidence>
<dbReference type="Proteomes" id="UP000663249">
    <property type="component" value="Chromosome"/>
</dbReference>
<dbReference type="RefSeq" id="WP_205475843.1">
    <property type="nucleotide sequence ID" value="NZ_CP070506.1"/>
</dbReference>
<dbReference type="EMBL" id="CP070506">
    <property type="protein sequence ID" value="QSB37732.1"/>
    <property type="molecule type" value="Genomic_DNA"/>
</dbReference>
<sequence>MSTEYQVRPVTRYIVTCYTQESPSDSGGCGASSITVGEFSNSQQADIVADAMVAKDSAAGIKSHRSRHGLTLGEVISGQRVG</sequence>